<evidence type="ECO:0000256" key="1">
    <source>
        <dbReference type="SAM" id="MobiDB-lite"/>
    </source>
</evidence>
<accession>A0A317QS34</accession>
<dbReference type="AlphaFoldDB" id="A0A317QS34"/>
<dbReference type="EMBL" id="QGTX01000001">
    <property type="protein sequence ID" value="PWW24915.1"/>
    <property type="molecule type" value="Genomic_DNA"/>
</dbReference>
<protein>
    <submittedName>
        <fullName evidence="2">Uncharacterized protein</fullName>
    </submittedName>
</protein>
<sequence length="255" mass="28559">MGSRDWETLVAEAVRLGQADRLDRWALGDICLEAVPPGKDRAGRSEAQRRLAAFAHDIGHPINLLKDLHRTAVAWPPDMRIEGVSHSKHSKYASHPNRVALVLGEGLDEGLSGRILRDVGKVEKLLKDPAVRAAAMDRTKKRTAAVRQLARAREDEALAEAREHERVLADHAKAMEMASRLPGAGERAMQAAKALGRMYTHLIELQDFVGQIPDGYKDRWVEQLERIRRGAEKLRQELRPESRSPQPHDVIDIVD</sequence>
<dbReference type="Proteomes" id="UP000246661">
    <property type="component" value="Unassembled WGS sequence"/>
</dbReference>
<keyword evidence="3" id="KW-1185">Reference proteome</keyword>
<name>A0A317QS34_9ACTN</name>
<reference evidence="3" key="1">
    <citation type="submission" date="2018-05" db="EMBL/GenBank/DDBJ databases">
        <authorList>
            <person name="Klenk H.-P."/>
            <person name="Huntemann M."/>
            <person name="Clum A."/>
            <person name="Pillay M."/>
            <person name="Palaniappan K."/>
            <person name="Varghese N."/>
            <person name="Mikhailova N."/>
            <person name="Stamatis D."/>
            <person name="Reddy T."/>
            <person name="Daum C."/>
            <person name="Shapiro N."/>
            <person name="Ivanova N."/>
            <person name="Kyrpides N."/>
            <person name="Woyke T."/>
        </authorList>
    </citation>
    <scope>NUCLEOTIDE SEQUENCE [LARGE SCALE GENOMIC DNA]</scope>
    <source>
        <strain evidence="3">DSM 45417</strain>
    </source>
</reference>
<organism evidence="2 3">
    <name type="scientific">Geodermatophilus normandii</name>
    <dbReference type="NCBI Taxonomy" id="1137989"/>
    <lineage>
        <taxon>Bacteria</taxon>
        <taxon>Bacillati</taxon>
        <taxon>Actinomycetota</taxon>
        <taxon>Actinomycetes</taxon>
        <taxon>Geodermatophilales</taxon>
        <taxon>Geodermatophilaceae</taxon>
        <taxon>Geodermatophilus</taxon>
    </lineage>
</organism>
<proteinExistence type="predicted"/>
<evidence type="ECO:0000313" key="2">
    <source>
        <dbReference type="EMBL" id="PWW24915.1"/>
    </source>
</evidence>
<evidence type="ECO:0000313" key="3">
    <source>
        <dbReference type="Proteomes" id="UP000246661"/>
    </source>
</evidence>
<feature type="compositionally biased region" description="Basic and acidic residues" evidence="1">
    <location>
        <begin position="233"/>
        <end position="242"/>
    </location>
</feature>
<gene>
    <name evidence="2" type="ORF">JD79_04107</name>
</gene>
<comment type="caution">
    <text evidence="2">The sequence shown here is derived from an EMBL/GenBank/DDBJ whole genome shotgun (WGS) entry which is preliminary data.</text>
</comment>
<feature type="region of interest" description="Disordered" evidence="1">
    <location>
        <begin position="233"/>
        <end position="255"/>
    </location>
</feature>